<dbReference type="PROSITE" id="PS50994">
    <property type="entry name" value="INTEGRASE"/>
    <property type="match status" value="1"/>
</dbReference>
<dbReference type="PANTHER" id="PTHR35528:SF3">
    <property type="entry name" value="BLL1675 PROTEIN"/>
    <property type="match status" value="1"/>
</dbReference>
<dbReference type="NCBIfam" id="NF033587">
    <property type="entry name" value="transpos_IS6"/>
    <property type="match status" value="1"/>
</dbReference>
<name>A0AA42L3R4_9BURK</name>
<keyword evidence="3" id="KW-0238">DNA-binding</keyword>
<dbReference type="RefSeq" id="WP_279860607.1">
    <property type="nucleotide sequence ID" value="NZ_JAODZU010000027.1"/>
</dbReference>
<gene>
    <name evidence="6" type="ORF">N7330_17445</name>
</gene>
<dbReference type="InterPro" id="IPR012337">
    <property type="entry name" value="RNaseH-like_sf"/>
</dbReference>
<comment type="function">
    <text evidence="1">Involved in the transposition of the insertion sequence.</text>
</comment>
<dbReference type="InterPro" id="IPR001584">
    <property type="entry name" value="Integrase_cat-core"/>
</dbReference>
<organism evidence="6 7">
    <name type="scientific">Comamonas aquatica</name>
    <dbReference type="NCBI Taxonomy" id="225991"/>
    <lineage>
        <taxon>Bacteria</taxon>
        <taxon>Pseudomonadati</taxon>
        <taxon>Pseudomonadota</taxon>
        <taxon>Betaproteobacteria</taxon>
        <taxon>Burkholderiales</taxon>
        <taxon>Comamonadaceae</taxon>
        <taxon>Comamonas</taxon>
    </lineage>
</organism>
<protein>
    <submittedName>
        <fullName evidence="6">IS6 family transposase</fullName>
    </submittedName>
</protein>
<sequence length="239" mass="27665">MMQALSFQLQNSVLRGVLKRLHYPLEVMLVCVRWYAAYPLSLRNLEEMMAERGIQVDHATVHRWALKMLPVLAKVFRRRQRPVGRSWRVDETYIQVGGQWKYLYRAVDKLGYTVDFLLTARRDVAAARRFFERAIDLHDVPEKITIDKSGANTAAVRGLIADSGVAIELRQSKYLNNIVEQDHRAIKRRTRPMMGFKSFWSARRIIAGIETMHMIKKGQQRCPSGNTMSAADQFYSLAH</sequence>
<evidence type="ECO:0000256" key="2">
    <source>
        <dbReference type="ARBA" id="ARBA00022578"/>
    </source>
</evidence>
<dbReference type="SUPFAM" id="SSF53098">
    <property type="entry name" value="Ribonuclease H-like"/>
    <property type="match status" value="1"/>
</dbReference>
<dbReference type="EMBL" id="JAODZU010000027">
    <property type="protein sequence ID" value="MDH0364818.1"/>
    <property type="molecule type" value="Genomic_DNA"/>
</dbReference>
<proteinExistence type="predicted"/>
<reference evidence="6" key="1">
    <citation type="submission" date="2022-09" db="EMBL/GenBank/DDBJ databases">
        <title>Intensive care unit water sources are persistently colonized with multi-drug resistant bacteria and are the site of extensive horizontal gene transfer of antibiotic resistance genes.</title>
        <authorList>
            <person name="Diorio-Toth L."/>
        </authorList>
    </citation>
    <scope>NUCLEOTIDE SEQUENCE</scope>
    <source>
        <strain evidence="6">GD04130</strain>
    </source>
</reference>
<evidence type="ECO:0000259" key="5">
    <source>
        <dbReference type="PROSITE" id="PS50994"/>
    </source>
</evidence>
<keyword evidence="2" id="KW-0815">Transposition</keyword>
<evidence type="ECO:0000256" key="4">
    <source>
        <dbReference type="ARBA" id="ARBA00023172"/>
    </source>
</evidence>
<evidence type="ECO:0000313" key="7">
    <source>
        <dbReference type="Proteomes" id="UP001158297"/>
    </source>
</evidence>
<accession>A0AA42L3R4</accession>
<dbReference type="InterPro" id="IPR036397">
    <property type="entry name" value="RNaseH_sf"/>
</dbReference>
<feature type="domain" description="Integrase catalytic" evidence="5">
    <location>
        <begin position="78"/>
        <end position="238"/>
    </location>
</feature>
<dbReference type="Pfam" id="PF13610">
    <property type="entry name" value="DDE_Tnp_IS240"/>
    <property type="match status" value="1"/>
</dbReference>
<dbReference type="Proteomes" id="UP001158297">
    <property type="component" value="Unassembled WGS sequence"/>
</dbReference>
<dbReference type="InterPro" id="IPR047930">
    <property type="entry name" value="Transpos_IS6"/>
</dbReference>
<dbReference type="GO" id="GO:0015074">
    <property type="term" value="P:DNA integration"/>
    <property type="evidence" value="ECO:0007669"/>
    <property type="project" value="InterPro"/>
</dbReference>
<dbReference type="Gene3D" id="3.30.420.10">
    <property type="entry name" value="Ribonuclease H-like superfamily/Ribonuclease H"/>
    <property type="match status" value="1"/>
</dbReference>
<dbReference type="InterPro" id="IPR032874">
    <property type="entry name" value="DDE_dom"/>
</dbReference>
<dbReference type="PANTHER" id="PTHR35528">
    <property type="entry name" value="BLL1675 PROTEIN"/>
    <property type="match status" value="1"/>
</dbReference>
<evidence type="ECO:0000256" key="3">
    <source>
        <dbReference type="ARBA" id="ARBA00023125"/>
    </source>
</evidence>
<dbReference type="GO" id="GO:0003677">
    <property type="term" value="F:DNA binding"/>
    <property type="evidence" value="ECO:0007669"/>
    <property type="project" value="UniProtKB-KW"/>
</dbReference>
<keyword evidence="4" id="KW-0233">DNA recombination</keyword>
<dbReference type="AlphaFoldDB" id="A0AA42L3R4"/>
<evidence type="ECO:0000256" key="1">
    <source>
        <dbReference type="ARBA" id="ARBA00002286"/>
    </source>
</evidence>
<dbReference type="InterPro" id="IPR052183">
    <property type="entry name" value="IS_Transposase"/>
</dbReference>
<dbReference type="GO" id="GO:0006310">
    <property type="term" value="P:DNA recombination"/>
    <property type="evidence" value="ECO:0007669"/>
    <property type="project" value="UniProtKB-KW"/>
</dbReference>
<comment type="caution">
    <text evidence="6">The sequence shown here is derived from an EMBL/GenBank/DDBJ whole genome shotgun (WGS) entry which is preliminary data.</text>
</comment>
<dbReference type="GO" id="GO:0032196">
    <property type="term" value="P:transposition"/>
    <property type="evidence" value="ECO:0007669"/>
    <property type="project" value="UniProtKB-KW"/>
</dbReference>
<evidence type="ECO:0000313" key="6">
    <source>
        <dbReference type="EMBL" id="MDH0364818.1"/>
    </source>
</evidence>